<dbReference type="Proteomes" id="UP000813463">
    <property type="component" value="Chromosome 2"/>
</dbReference>
<dbReference type="InterPro" id="IPR002156">
    <property type="entry name" value="RNaseH_domain"/>
</dbReference>
<gene>
    <name evidence="3" type="primary">LOC130467258</name>
</gene>
<accession>A0ABM3R7V3</accession>
<sequence>MWLSSPRCENVIKEVWNPGDGEGNVADILEKIKKCGETLLKWDREEFGNVQAKIKEVRKRMAYLDNCNPTSDVVSERKRMSDSLDELLLVEETMWRQRSRVMNLAEGDQNTKFFHQKATRRKRRNFIKGVRGSNGVWVDDQREVAKVVVEFFTQLFTSAGPHSFEEALMGINSRVTEEMNQEVVRPFDPGEVYNVLFQMHQSKAPGPDGMNANFYQKHWHIVGKDVTDCVIGVLNGSRSFNDVNKTHLFLIPKVKNPSSFSEYRPIRFCNVIYKIASKVLTRKYVGEVRHEQGIWQSRVGVFSENYGENGLSCYLDPHGIGLHINCFSCSKMVNRGELKGVKVCRSAPEVSHLLFADDSIIFCRAEEKDVGALKRVLELYENASGQKINFSKSEVTMSANVGVERQEELAVSLGFTLVQMHGKYLGMPTWIGRSKNQAFASFKERVWKKIKGWKQHALSYAGREILLKAVVQAIPTYLMSLFRLPQGLCRDIERMMARFWWGCKENEKKIHWISWDKLCSGKAEGGLGFHHIANFNEEMLAKQAWRLLQQPDTLAAKVLKARYFPSGDILNASVGNRPSYVWRSIWGSKWVIEKGCRWVIGDGKSVDIWRDQWLGRPPSFRSISPRSASSNAMHVSDLIHEESNSWKEEVVNQLFLPFKAAEVLAIPLCSTPLDDIFACGEENDIHALLRCSWSAVVWEKAGLEDMVEGSHFLFFADWFNWVLKATSRESVELVYIIFWNIWFKRNRVRLGGEHRRPEMVVAIANGLLNAYHLAKLELKPAGMGGLQRNQTKWEPPTVGWLKLNSDAIFGEQGCGLGCVIRNHEGSVRRAGVSQVKHMWTVEVTEAKAIALGLQFASQCLERKIVVEYDNLSRSLMMDI</sequence>
<proteinExistence type="predicted"/>
<dbReference type="InterPro" id="IPR043502">
    <property type="entry name" value="DNA/RNA_pol_sf"/>
</dbReference>
<feature type="domain" description="RNase H type-1" evidence="1">
    <location>
        <begin position="811"/>
        <end position="871"/>
    </location>
</feature>
<name>A0ABM3R7V3_SPIOL</name>
<evidence type="ECO:0000313" key="3">
    <source>
        <dbReference type="RefSeq" id="XP_056691696.1"/>
    </source>
</evidence>
<dbReference type="RefSeq" id="XP_056691696.1">
    <property type="nucleotide sequence ID" value="XM_056835718.1"/>
</dbReference>
<dbReference type="Pfam" id="PF13456">
    <property type="entry name" value="RVT_3"/>
    <property type="match status" value="1"/>
</dbReference>
<evidence type="ECO:0000259" key="1">
    <source>
        <dbReference type="Pfam" id="PF13456"/>
    </source>
</evidence>
<dbReference type="PANTHER" id="PTHR33116">
    <property type="entry name" value="REVERSE TRANSCRIPTASE ZINC-BINDING DOMAIN-CONTAINING PROTEIN-RELATED-RELATED"/>
    <property type="match status" value="1"/>
</dbReference>
<reference evidence="2" key="1">
    <citation type="journal article" date="2021" name="Nat. Commun.">
        <title>Genomic analyses provide insights into spinach domestication and the genetic basis of agronomic traits.</title>
        <authorList>
            <person name="Cai X."/>
            <person name="Sun X."/>
            <person name="Xu C."/>
            <person name="Sun H."/>
            <person name="Wang X."/>
            <person name="Ge C."/>
            <person name="Zhang Z."/>
            <person name="Wang Q."/>
            <person name="Fei Z."/>
            <person name="Jiao C."/>
            <person name="Wang Q."/>
        </authorList>
    </citation>
    <scope>NUCLEOTIDE SEQUENCE [LARGE SCALE GENOMIC DNA]</scope>
    <source>
        <strain evidence="2">cv. Varoflay</strain>
    </source>
</reference>
<evidence type="ECO:0000313" key="2">
    <source>
        <dbReference type="Proteomes" id="UP000813463"/>
    </source>
</evidence>
<dbReference type="GeneID" id="130467258"/>
<organism evidence="2 3">
    <name type="scientific">Spinacia oleracea</name>
    <name type="common">Spinach</name>
    <dbReference type="NCBI Taxonomy" id="3562"/>
    <lineage>
        <taxon>Eukaryota</taxon>
        <taxon>Viridiplantae</taxon>
        <taxon>Streptophyta</taxon>
        <taxon>Embryophyta</taxon>
        <taxon>Tracheophyta</taxon>
        <taxon>Spermatophyta</taxon>
        <taxon>Magnoliopsida</taxon>
        <taxon>eudicotyledons</taxon>
        <taxon>Gunneridae</taxon>
        <taxon>Pentapetalae</taxon>
        <taxon>Caryophyllales</taxon>
        <taxon>Chenopodiaceae</taxon>
        <taxon>Chenopodioideae</taxon>
        <taxon>Anserineae</taxon>
        <taxon>Spinacia</taxon>
    </lineage>
</organism>
<reference evidence="3" key="2">
    <citation type="submission" date="2025-08" db="UniProtKB">
        <authorList>
            <consortium name="RefSeq"/>
        </authorList>
    </citation>
    <scope>IDENTIFICATION</scope>
    <source>
        <tissue evidence="3">Leaf</tissue>
    </source>
</reference>
<dbReference type="SUPFAM" id="SSF56672">
    <property type="entry name" value="DNA/RNA polymerases"/>
    <property type="match status" value="1"/>
</dbReference>
<dbReference type="PANTHER" id="PTHR33116:SF86">
    <property type="entry name" value="REVERSE TRANSCRIPTASE DOMAIN-CONTAINING PROTEIN"/>
    <property type="match status" value="1"/>
</dbReference>
<keyword evidence="2" id="KW-1185">Reference proteome</keyword>
<protein>
    <recommendedName>
        <fullName evidence="1">RNase H type-1 domain-containing protein</fullName>
    </recommendedName>
</protein>